<keyword evidence="5" id="KW-1185">Reference proteome</keyword>
<dbReference type="InterPro" id="IPR011990">
    <property type="entry name" value="TPR-like_helical_dom_sf"/>
</dbReference>
<protein>
    <submittedName>
        <fullName evidence="4">C-type cytochrome biogenesis protein CcmI</fullName>
    </submittedName>
</protein>
<dbReference type="Proteomes" id="UP000255207">
    <property type="component" value="Unassembled WGS sequence"/>
</dbReference>
<dbReference type="SUPFAM" id="SSF48452">
    <property type="entry name" value="TPR-like"/>
    <property type="match status" value="1"/>
</dbReference>
<evidence type="ECO:0000256" key="1">
    <source>
        <dbReference type="ARBA" id="ARBA00004196"/>
    </source>
</evidence>
<dbReference type="Pfam" id="PF13432">
    <property type="entry name" value="TPR_16"/>
    <property type="match status" value="1"/>
</dbReference>
<name>A0A370L3M7_9HYPH</name>
<reference evidence="5" key="1">
    <citation type="submission" date="2018-07" db="EMBL/GenBank/DDBJ databases">
        <authorList>
            <person name="Safronova V.I."/>
            <person name="Chirak E.R."/>
            <person name="Sazanova A.L."/>
        </authorList>
    </citation>
    <scope>NUCLEOTIDE SEQUENCE [LARGE SCALE GENOMIC DNA]</scope>
    <source>
        <strain evidence="5">RCAM04685</strain>
    </source>
</reference>
<dbReference type="PANTHER" id="PTHR47870">
    <property type="entry name" value="CYTOCHROME C-TYPE BIOGENESIS PROTEIN CCMH"/>
    <property type="match status" value="1"/>
</dbReference>
<dbReference type="AlphaFoldDB" id="A0A370L3M7"/>
<dbReference type="Pfam" id="PF14559">
    <property type="entry name" value="TPR_19"/>
    <property type="match status" value="1"/>
</dbReference>
<evidence type="ECO:0000313" key="5">
    <source>
        <dbReference type="Proteomes" id="UP000255207"/>
    </source>
</evidence>
<feature type="transmembrane region" description="Helical" evidence="3">
    <location>
        <begin position="95"/>
        <end position="115"/>
    </location>
</feature>
<evidence type="ECO:0000256" key="3">
    <source>
        <dbReference type="SAM" id="Phobius"/>
    </source>
</evidence>
<gene>
    <name evidence="4" type="primary">ccmI</name>
    <name evidence="4" type="ORF">DWE98_17610</name>
</gene>
<comment type="caution">
    <text evidence="4">The sequence shown here is derived from an EMBL/GenBank/DDBJ whole genome shotgun (WGS) entry which is preliminary data.</text>
</comment>
<dbReference type="GO" id="GO:0030313">
    <property type="term" value="C:cell envelope"/>
    <property type="evidence" value="ECO:0007669"/>
    <property type="project" value="UniProtKB-SubCell"/>
</dbReference>
<dbReference type="InterPro" id="IPR051263">
    <property type="entry name" value="C-type_cytochrome_biogenesis"/>
</dbReference>
<dbReference type="RefSeq" id="WP_114830594.1">
    <property type="nucleotide sequence ID" value="NZ_QQTO01000012.1"/>
</dbReference>
<keyword evidence="3" id="KW-1133">Transmembrane helix</keyword>
<dbReference type="GO" id="GO:0017004">
    <property type="term" value="P:cytochrome complex assembly"/>
    <property type="evidence" value="ECO:0007669"/>
    <property type="project" value="UniProtKB-KW"/>
</dbReference>
<dbReference type="NCBIfam" id="TIGR03142">
    <property type="entry name" value="cytochro_ccmI"/>
    <property type="match status" value="1"/>
</dbReference>
<keyword evidence="3" id="KW-0812">Transmembrane</keyword>
<keyword evidence="3" id="KW-0472">Membrane</keyword>
<evidence type="ECO:0000256" key="2">
    <source>
        <dbReference type="ARBA" id="ARBA00022748"/>
    </source>
</evidence>
<accession>A0A370L3M7</accession>
<comment type="subcellular location">
    <subcellularLocation>
        <location evidence="1">Cell envelope</location>
    </subcellularLocation>
</comment>
<dbReference type="InterPro" id="IPR017560">
    <property type="entry name" value="Cyt_c_biogenesis_CcmI"/>
</dbReference>
<feature type="transmembrane region" description="Helical" evidence="3">
    <location>
        <begin position="6"/>
        <end position="23"/>
    </location>
</feature>
<keyword evidence="2" id="KW-0201">Cytochrome c-type biogenesis</keyword>
<proteinExistence type="predicted"/>
<sequence>MLIWIIFAAMTGAAVFALLWPLGRRSPDAFADTADAKSLYRAQLGEIDRDLGRGLLGAVEADAARAEAARRLLRTAEGEPELAGESEPALRRRRAASALALSCVPLLALLLYGALGSPSHPDQPLSARLQSVPSQQDFELALARIETHLAANPSDGRGWAVIAPVYLRQGRFDDAARAFAAAIRHDGTSADRLAGLGEARTFAAGGVVTGEALQAFSEAVALDAKNPRARFFLAVAKEQDGDNDAAVAALRALLADAPPDAGWTGMVQQRLESLAPGSTAGSTIASLPAADQQAAIRGMVDGLAERLKQGGGTLPEWTRLIRSQLVLGNRPAAIEAIATARQRLGQDAEAVAQLDALAGELNLREPQP</sequence>
<organism evidence="4 5">
    <name type="scientific">Bosea caraganae</name>
    <dbReference type="NCBI Taxonomy" id="2763117"/>
    <lineage>
        <taxon>Bacteria</taxon>
        <taxon>Pseudomonadati</taxon>
        <taxon>Pseudomonadota</taxon>
        <taxon>Alphaproteobacteria</taxon>
        <taxon>Hyphomicrobiales</taxon>
        <taxon>Boseaceae</taxon>
        <taxon>Bosea</taxon>
    </lineage>
</organism>
<dbReference type="PANTHER" id="PTHR47870:SF1">
    <property type="entry name" value="CYTOCHROME C-TYPE BIOGENESIS PROTEIN CCMH"/>
    <property type="match status" value="1"/>
</dbReference>
<dbReference type="Gene3D" id="1.25.40.10">
    <property type="entry name" value="Tetratricopeptide repeat domain"/>
    <property type="match status" value="1"/>
</dbReference>
<dbReference type="GO" id="GO:0005886">
    <property type="term" value="C:plasma membrane"/>
    <property type="evidence" value="ECO:0007669"/>
    <property type="project" value="TreeGrafter"/>
</dbReference>
<evidence type="ECO:0000313" key="4">
    <source>
        <dbReference type="EMBL" id="RDJ22983.1"/>
    </source>
</evidence>
<dbReference type="EMBL" id="QQTP01000009">
    <property type="protein sequence ID" value="RDJ22983.1"/>
    <property type="molecule type" value="Genomic_DNA"/>
</dbReference>
<dbReference type="OrthoDB" id="9815847at2"/>